<gene>
    <name evidence="2" type="ORF">CZ809_01884</name>
</gene>
<reference evidence="2 3" key="1">
    <citation type="submission" date="2017-02" db="EMBL/GenBank/DDBJ databases">
        <authorList>
            <person name="Peterson S.W."/>
        </authorList>
    </citation>
    <scope>NUCLEOTIDE SEQUENCE [LARGE SCALE GENOMIC DNA]</scope>
    <source>
        <strain evidence="3">type strain: NCCB 100098</strain>
    </source>
</reference>
<protein>
    <submittedName>
        <fullName evidence="2">Uncharacterized protein</fullName>
    </submittedName>
</protein>
<dbReference type="Proteomes" id="UP000189966">
    <property type="component" value="Unassembled WGS sequence"/>
</dbReference>
<dbReference type="AlphaFoldDB" id="A0A1T5HZT3"/>
<keyword evidence="1" id="KW-0472">Membrane</keyword>
<keyword evidence="1" id="KW-1133">Transmembrane helix</keyword>
<keyword evidence="1" id="KW-0812">Transmembrane</keyword>
<name>A0A1T5HZT3_9GAMM</name>
<feature type="transmembrane region" description="Helical" evidence="1">
    <location>
        <begin position="30"/>
        <end position="50"/>
    </location>
</feature>
<dbReference type="RefSeq" id="WP_080157261.1">
    <property type="nucleotide sequence ID" value="NZ_FUZI01000003.1"/>
</dbReference>
<evidence type="ECO:0000313" key="3">
    <source>
        <dbReference type="Proteomes" id="UP000189966"/>
    </source>
</evidence>
<proteinExistence type="predicted"/>
<accession>A0A1T5HZT3</accession>
<sequence length="188" mass="21344">MKCKLMIISISFIVLIVFSIKFLIDKNYLLSLIFILTSLVPIRLLFVSFSDYFSDQYLNIISVTIVALSILNSFNDSPLVDTNSITKNYEIIGNSVNIPYCTENEQPDKMKRDLFNSEKDKLLQKCALQHIADGAKLTINIAKSLYLDPIAGAADSIYSDIHPDHKLTCQELNIYLHKLCPKVMPTYN</sequence>
<evidence type="ECO:0000256" key="1">
    <source>
        <dbReference type="SAM" id="Phobius"/>
    </source>
</evidence>
<evidence type="ECO:0000313" key="2">
    <source>
        <dbReference type="EMBL" id="SKC32368.1"/>
    </source>
</evidence>
<organism evidence="2 3">
    <name type="scientific">Photobacterium piscicola</name>
    <dbReference type="NCBI Taxonomy" id="1378299"/>
    <lineage>
        <taxon>Bacteria</taxon>
        <taxon>Pseudomonadati</taxon>
        <taxon>Pseudomonadota</taxon>
        <taxon>Gammaproteobacteria</taxon>
        <taxon>Vibrionales</taxon>
        <taxon>Vibrionaceae</taxon>
        <taxon>Photobacterium</taxon>
    </lineage>
</organism>
<feature type="transmembrane region" description="Helical" evidence="1">
    <location>
        <begin position="5"/>
        <end position="24"/>
    </location>
</feature>
<dbReference type="EMBL" id="FUZI01000003">
    <property type="protein sequence ID" value="SKC32368.1"/>
    <property type="molecule type" value="Genomic_DNA"/>
</dbReference>